<organism evidence="1 2">
    <name type="scientific">Shewanella avicenniae</name>
    <dbReference type="NCBI Taxonomy" id="2814294"/>
    <lineage>
        <taxon>Bacteria</taxon>
        <taxon>Pseudomonadati</taxon>
        <taxon>Pseudomonadota</taxon>
        <taxon>Gammaproteobacteria</taxon>
        <taxon>Alteromonadales</taxon>
        <taxon>Shewanellaceae</taxon>
        <taxon>Shewanella</taxon>
    </lineage>
</organism>
<dbReference type="EMBL" id="CP071503">
    <property type="protein sequence ID" value="QSX34628.1"/>
    <property type="molecule type" value="Genomic_DNA"/>
</dbReference>
<proteinExistence type="predicted"/>
<gene>
    <name evidence="1" type="ORF">JYB87_05155</name>
</gene>
<sequence>MNAEEFIRTKAPQLAFFGLRYFQGKLPEAELEHFIWQTLEEWQQYQFNGDAHTEQESIFWFLMHELHRWPEPVLRGNRYLSAKMLECCNYLVGQGQFPENCIGIRPALTLQSKDSAA</sequence>
<evidence type="ECO:0000313" key="1">
    <source>
        <dbReference type="EMBL" id="QSX34628.1"/>
    </source>
</evidence>
<dbReference type="Proteomes" id="UP000662770">
    <property type="component" value="Chromosome"/>
</dbReference>
<reference evidence="1 2" key="1">
    <citation type="submission" date="2021-03" db="EMBL/GenBank/DDBJ databases">
        <title>Novel species identification of genus Shewanella.</title>
        <authorList>
            <person name="Liu G."/>
            <person name="Zhang Q."/>
        </authorList>
    </citation>
    <scope>NUCLEOTIDE SEQUENCE [LARGE SCALE GENOMIC DNA]</scope>
    <source>
        <strain evidence="1 2">FJAT-51800</strain>
    </source>
</reference>
<evidence type="ECO:0000313" key="2">
    <source>
        <dbReference type="Proteomes" id="UP000662770"/>
    </source>
</evidence>
<keyword evidence="2" id="KW-1185">Reference proteome</keyword>
<protein>
    <submittedName>
        <fullName evidence="1">Uncharacterized protein</fullName>
    </submittedName>
</protein>
<name>A0ABX7QVG9_9GAMM</name>
<dbReference type="RefSeq" id="WP_207355828.1">
    <property type="nucleotide sequence ID" value="NZ_CP071503.1"/>
</dbReference>
<accession>A0ABX7QVG9</accession>